<name>A0A1S0UJY1_LOALO</name>
<protein>
    <submittedName>
        <fullName evidence="2">Uncharacterized protein</fullName>
    </submittedName>
</protein>
<dbReference type="InParanoid" id="A0A1S0UJY1"/>
<evidence type="ECO:0000256" key="1">
    <source>
        <dbReference type="SAM" id="MobiDB-lite"/>
    </source>
</evidence>
<dbReference type="CTD" id="31251608"/>
<dbReference type="RefSeq" id="XP_020306524.1">
    <property type="nucleotide sequence ID" value="XM_020449895.1"/>
</dbReference>
<sequence>MYATYDAMYATEKEKMSGRRYTFIAYPPRLTHNQRYLRISATIGQQTMIFFYPLNTFPVTYSQLNDLSTNRQSNYCSRKRQRVSVVDLDAICITEEPTIHKVILNSEPAIMVLRKEKPKGKTDVNSEMQTKMENKNLPDGNQRM</sequence>
<gene>
    <name evidence="2" type="ORF">LOAG_17236</name>
</gene>
<feature type="region of interest" description="Disordered" evidence="1">
    <location>
        <begin position="116"/>
        <end position="144"/>
    </location>
</feature>
<evidence type="ECO:0000313" key="2">
    <source>
        <dbReference type="EMBL" id="EJD75678.1"/>
    </source>
</evidence>
<dbReference type="AlphaFoldDB" id="A0A1S0UJY1"/>
<feature type="compositionally biased region" description="Basic and acidic residues" evidence="1">
    <location>
        <begin position="116"/>
        <end position="136"/>
    </location>
</feature>
<dbReference type="EMBL" id="JH712116">
    <property type="protein sequence ID" value="EJD75678.1"/>
    <property type="molecule type" value="Genomic_DNA"/>
</dbReference>
<dbReference type="KEGG" id="loa:LOAG_17236"/>
<reference evidence="2" key="1">
    <citation type="submission" date="2012-04" db="EMBL/GenBank/DDBJ databases">
        <title>The Genome Sequence of Loa loa.</title>
        <authorList>
            <consortium name="The Broad Institute Genome Sequencing Platform"/>
            <consortium name="Broad Institute Genome Sequencing Center for Infectious Disease"/>
            <person name="Nutman T.B."/>
            <person name="Fink D.L."/>
            <person name="Russ C."/>
            <person name="Young S."/>
            <person name="Zeng Q."/>
            <person name="Gargeya S."/>
            <person name="Alvarado L."/>
            <person name="Berlin A."/>
            <person name="Chapman S.B."/>
            <person name="Chen Z."/>
            <person name="Freedman E."/>
            <person name="Gellesch M."/>
            <person name="Goldberg J."/>
            <person name="Griggs A."/>
            <person name="Gujja S."/>
            <person name="Heilman E.R."/>
            <person name="Heiman D."/>
            <person name="Howarth C."/>
            <person name="Mehta T."/>
            <person name="Neiman D."/>
            <person name="Pearson M."/>
            <person name="Roberts A."/>
            <person name="Saif S."/>
            <person name="Shea T."/>
            <person name="Shenoy N."/>
            <person name="Sisk P."/>
            <person name="Stolte C."/>
            <person name="Sykes S."/>
            <person name="White J."/>
            <person name="Yandava C."/>
            <person name="Haas B."/>
            <person name="Henn M.R."/>
            <person name="Nusbaum C."/>
            <person name="Birren B."/>
        </authorList>
    </citation>
    <scope>NUCLEOTIDE SEQUENCE [LARGE SCALE GENOMIC DNA]</scope>
</reference>
<dbReference type="GeneID" id="31251608"/>
<organism evidence="2">
    <name type="scientific">Loa loa</name>
    <name type="common">Eye worm</name>
    <name type="synonym">Filaria loa</name>
    <dbReference type="NCBI Taxonomy" id="7209"/>
    <lineage>
        <taxon>Eukaryota</taxon>
        <taxon>Metazoa</taxon>
        <taxon>Ecdysozoa</taxon>
        <taxon>Nematoda</taxon>
        <taxon>Chromadorea</taxon>
        <taxon>Rhabditida</taxon>
        <taxon>Spirurina</taxon>
        <taxon>Spiruromorpha</taxon>
        <taxon>Filarioidea</taxon>
        <taxon>Onchocercidae</taxon>
        <taxon>Loa</taxon>
    </lineage>
</organism>
<accession>A0A1S0UJY1</accession>
<proteinExistence type="predicted"/>